<evidence type="ECO:0000259" key="2">
    <source>
        <dbReference type="Pfam" id="PF13386"/>
    </source>
</evidence>
<keyword evidence="1" id="KW-0472">Membrane</keyword>
<evidence type="ECO:0000313" key="4">
    <source>
        <dbReference type="Proteomes" id="UP000199577"/>
    </source>
</evidence>
<feature type="transmembrane region" description="Helical" evidence="1">
    <location>
        <begin position="190"/>
        <end position="207"/>
    </location>
</feature>
<gene>
    <name evidence="3" type="ORF">SAMN05421747_101460</name>
</gene>
<reference evidence="3 4" key="1">
    <citation type="submission" date="2016-10" db="EMBL/GenBank/DDBJ databases">
        <authorList>
            <person name="de Groot N.N."/>
        </authorList>
    </citation>
    <scope>NUCLEOTIDE SEQUENCE [LARGE SCALE GENOMIC DNA]</scope>
    <source>
        <strain evidence="3 4">DSM 22900</strain>
    </source>
</reference>
<feature type="transmembrane region" description="Helical" evidence="1">
    <location>
        <begin position="76"/>
        <end position="96"/>
    </location>
</feature>
<proteinExistence type="predicted"/>
<dbReference type="PANTHER" id="PTHR42208:SF1">
    <property type="entry name" value="HEAVY METAL TRANSPORTER"/>
    <property type="match status" value="1"/>
</dbReference>
<protein>
    <recommendedName>
        <fullName evidence="2">Urease accessory protein UreH-like transmembrane domain-containing protein</fullName>
    </recommendedName>
</protein>
<dbReference type="EMBL" id="FOLL01000001">
    <property type="protein sequence ID" value="SFB84208.1"/>
    <property type="molecule type" value="Genomic_DNA"/>
</dbReference>
<keyword evidence="1" id="KW-1133">Transmembrane helix</keyword>
<keyword evidence="1" id="KW-0812">Transmembrane</keyword>
<name>A0A1I1EFV5_9SPHI</name>
<dbReference type="InterPro" id="IPR039447">
    <property type="entry name" value="UreH-like_TM_dom"/>
</dbReference>
<dbReference type="Pfam" id="PF13386">
    <property type="entry name" value="DsbD_2"/>
    <property type="match status" value="1"/>
</dbReference>
<dbReference type="RefSeq" id="WP_090970606.1">
    <property type="nucleotide sequence ID" value="NZ_FOLL01000001.1"/>
</dbReference>
<keyword evidence="4" id="KW-1185">Reference proteome</keyword>
<dbReference type="PANTHER" id="PTHR42208">
    <property type="entry name" value="HEAVY METAL TRANSPORTER-RELATED"/>
    <property type="match status" value="1"/>
</dbReference>
<dbReference type="OrthoDB" id="594443at2"/>
<feature type="transmembrane region" description="Helical" evidence="1">
    <location>
        <begin position="6"/>
        <end position="30"/>
    </location>
</feature>
<sequence>MNFLALAFFMGLLGSLHCAAMCGPLVLALPMAGRSKAMALANKMVYQIGRITVYGALGLAVGLAGNLVALKGWQQYISLLIGLVLLALALLQLAGARYFGIAKRQMALVAPLIRKMGYWLHQPGGNFIAGVCNGFLPCGMVYMALMAAFNADSVLNATLFMLLFGLGTLPMMTAVAITGSRVKRLVCVNIAKWMPVILLIMGVWFLLRGANWDIPYLSPLLYPEGVANCR</sequence>
<dbReference type="AlphaFoldDB" id="A0A1I1EFV5"/>
<dbReference type="Proteomes" id="UP000199577">
    <property type="component" value="Unassembled WGS sequence"/>
</dbReference>
<feature type="transmembrane region" description="Helical" evidence="1">
    <location>
        <begin position="51"/>
        <end position="70"/>
    </location>
</feature>
<evidence type="ECO:0000256" key="1">
    <source>
        <dbReference type="SAM" id="Phobius"/>
    </source>
</evidence>
<feature type="transmembrane region" description="Helical" evidence="1">
    <location>
        <begin position="124"/>
        <end position="145"/>
    </location>
</feature>
<organism evidence="3 4">
    <name type="scientific">Parapedobacter composti</name>
    <dbReference type="NCBI Taxonomy" id="623281"/>
    <lineage>
        <taxon>Bacteria</taxon>
        <taxon>Pseudomonadati</taxon>
        <taxon>Bacteroidota</taxon>
        <taxon>Sphingobacteriia</taxon>
        <taxon>Sphingobacteriales</taxon>
        <taxon>Sphingobacteriaceae</taxon>
        <taxon>Parapedobacter</taxon>
    </lineage>
</organism>
<dbReference type="STRING" id="623281.SAMN05421747_101460"/>
<feature type="domain" description="Urease accessory protein UreH-like transmembrane" evidence="2">
    <location>
        <begin position="7"/>
        <end position="204"/>
    </location>
</feature>
<feature type="transmembrane region" description="Helical" evidence="1">
    <location>
        <begin position="157"/>
        <end position="178"/>
    </location>
</feature>
<evidence type="ECO:0000313" key="3">
    <source>
        <dbReference type="EMBL" id="SFB84208.1"/>
    </source>
</evidence>
<accession>A0A1I1EFV5</accession>